<feature type="domain" description="Ubiquitin-like" evidence="3">
    <location>
        <begin position="77"/>
        <end position="142"/>
    </location>
</feature>
<organism evidence="4 5">
    <name type="scientific">Artemisia annua</name>
    <name type="common">Sweet wormwood</name>
    <dbReference type="NCBI Taxonomy" id="35608"/>
    <lineage>
        <taxon>Eukaryota</taxon>
        <taxon>Viridiplantae</taxon>
        <taxon>Streptophyta</taxon>
        <taxon>Embryophyta</taxon>
        <taxon>Tracheophyta</taxon>
        <taxon>Spermatophyta</taxon>
        <taxon>Magnoliopsida</taxon>
        <taxon>eudicotyledons</taxon>
        <taxon>Gunneridae</taxon>
        <taxon>Pentapetalae</taxon>
        <taxon>asterids</taxon>
        <taxon>campanulids</taxon>
        <taxon>Asterales</taxon>
        <taxon>Asteraceae</taxon>
        <taxon>Asteroideae</taxon>
        <taxon>Anthemideae</taxon>
        <taxon>Artemisiinae</taxon>
        <taxon>Artemisia</taxon>
    </lineage>
</organism>
<dbReference type="GO" id="GO:0003729">
    <property type="term" value="F:mRNA binding"/>
    <property type="evidence" value="ECO:0007669"/>
    <property type="project" value="UniProtKB-ARBA"/>
</dbReference>
<dbReference type="SUPFAM" id="SSF54236">
    <property type="entry name" value="Ubiquitin-like"/>
    <property type="match status" value="2"/>
</dbReference>
<dbReference type="Proteomes" id="UP000245207">
    <property type="component" value="Unassembled WGS sequence"/>
</dbReference>
<evidence type="ECO:0000256" key="2">
    <source>
        <dbReference type="ARBA" id="ARBA00022843"/>
    </source>
</evidence>
<dbReference type="Pfam" id="PF00240">
    <property type="entry name" value="ubiquitin"/>
    <property type="match status" value="2"/>
</dbReference>
<evidence type="ECO:0000313" key="4">
    <source>
        <dbReference type="EMBL" id="PWA83319.1"/>
    </source>
</evidence>
<sequence length="230" mass="26013">METIVDDSYYSRCECLPFPKRNFQSSAPGSIPIFVRIAAKDKTISMGVERTNLSLLDYNIPAGSTLDLVFEPSILEFQIYVETISGDTITLEVTCTYTAKQVKALLQDESDTHSLIYAGEKLDDHRVIGNYLVQHGSTLRLVDETLVRTRVQLQLYVKIFATGKTIRLDVESTDTIHSVKAKIQDKEDIPADQQMLYLPLKRLKDGLLGHIQSCICDLIQQNYICFNEDN</sequence>
<dbReference type="Gene3D" id="3.10.20.90">
    <property type="entry name" value="Phosphatidylinositol 3-kinase Catalytic Subunit, Chain A, domain 1"/>
    <property type="match status" value="2"/>
</dbReference>
<dbReference type="PROSITE" id="PS50053">
    <property type="entry name" value="UBIQUITIN_2"/>
    <property type="match status" value="2"/>
</dbReference>
<keyword evidence="1" id="KW-1017">Isopeptide bond</keyword>
<dbReference type="PANTHER" id="PTHR10666">
    <property type="entry name" value="UBIQUITIN"/>
    <property type="match status" value="1"/>
</dbReference>
<keyword evidence="2" id="KW-0832">Ubl conjugation</keyword>
<dbReference type="PRINTS" id="PR00348">
    <property type="entry name" value="UBIQUITIN"/>
</dbReference>
<gene>
    <name evidence="4" type="ORF">CTI12_AA169820</name>
</gene>
<evidence type="ECO:0000256" key="1">
    <source>
        <dbReference type="ARBA" id="ARBA00022499"/>
    </source>
</evidence>
<keyword evidence="5" id="KW-1185">Reference proteome</keyword>
<dbReference type="InterPro" id="IPR029071">
    <property type="entry name" value="Ubiquitin-like_domsf"/>
</dbReference>
<proteinExistence type="predicted"/>
<comment type="caution">
    <text evidence="4">The sequence shown here is derived from an EMBL/GenBank/DDBJ whole genome shotgun (WGS) entry which is preliminary data.</text>
</comment>
<dbReference type="STRING" id="35608.A0A2U1PC72"/>
<reference evidence="4 5" key="1">
    <citation type="journal article" date="2018" name="Mol. Plant">
        <title>The genome of Artemisia annua provides insight into the evolution of Asteraceae family and artemisinin biosynthesis.</title>
        <authorList>
            <person name="Shen Q."/>
            <person name="Zhang L."/>
            <person name="Liao Z."/>
            <person name="Wang S."/>
            <person name="Yan T."/>
            <person name="Shi P."/>
            <person name="Liu M."/>
            <person name="Fu X."/>
            <person name="Pan Q."/>
            <person name="Wang Y."/>
            <person name="Lv Z."/>
            <person name="Lu X."/>
            <person name="Zhang F."/>
            <person name="Jiang W."/>
            <person name="Ma Y."/>
            <person name="Chen M."/>
            <person name="Hao X."/>
            <person name="Li L."/>
            <person name="Tang Y."/>
            <person name="Lv G."/>
            <person name="Zhou Y."/>
            <person name="Sun X."/>
            <person name="Brodelius P.E."/>
            <person name="Rose J.K.C."/>
            <person name="Tang K."/>
        </authorList>
    </citation>
    <scope>NUCLEOTIDE SEQUENCE [LARGE SCALE GENOMIC DNA]</scope>
    <source>
        <strain evidence="5">cv. Huhao1</strain>
        <tissue evidence="4">Leaf</tissue>
    </source>
</reference>
<protein>
    <submittedName>
        <fullName evidence="4">Polyubiquitin 11</fullName>
    </submittedName>
</protein>
<dbReference type="InterPro" id="IPR000626">
    <property type="entry name" value="Ubiquitin-like_dom"/>
</dbReference>
<feature type="domain" description="Ubiquitin-like" evidence="3">
    <location>
        <begin position="153"/>
        <end position="205"/>
    </location>
</feature>
<dbReference type="InterPro" id="IPR019956">
    <property type="entry name" value="Ubiquitin_dom"/>
</dbReference>
<accession>A0A2U1PC72</accession>
<dbReference type="EMBL" id="PKPP01001362">
    <property type="protein sequence ID" value="PWA83319.1"/>
    <property type="molecule type" value="Genomic_DNA"/>
</dbReference>
<evidence type="ECO:0000313" key="5">
    <source>
        <dbReference type="Proteomes" id="UP000245207"/>
    </source>
</evidence>
<evidence type="ECO:0000259" key="3">
    <source>
        <dbReference type="PROSITE" id="PS50053"/>
    </source>
</evidence>
<name>A0A2U1PC72_ARTAN</name>
<dbReference type="OrthoDB" id="1641503at2759"/>
<dbReference type="InterPro" id="IPR050158">
    <property type="entry name" value="Ubiquitin_ubiquitin-like"/>
</dbReference>
<dbReference type="AlphaFoldDB" id="A0A2U1PC72"/>
<dbReference type="SMART" id="SM00213">
    <property type="entry name" value="UBQ"/>
    <property type="match status" value="2"/>
</dbReference>